<sequence length="124" mass="14118">MKAAIRMTLAVLPFVFLTACVPAKISGQKPDGTKIKIQFYPGGPKLDDLVIFEGKNYFGKVSELDNDPAKDIRFTLNEGKIFIAECTAVQVDKANTPKCMEYEIYRSDDEAIPERTVFYRPRWY</sequence>
<reference evidence="2 3" key="1">
    <citation type="submission" date="2016-10" db="EMBL/GenBank/DDBJ databases">
        <authorList>
            <person name="de Groot N.N."/>
        </authorList>
    </citation>
    <scope>NUCLEOTIDE SEQUENCE [LARGE SCALE GENOMIC DNA]</scope>
    <source>
        <strain evidence="2 3">CGMCC 1.9157</strain>
    </source>
</reference>
<dbReference type="EMBL" id="FOVR01000003">
    <property type="protein sequence ID" value="SFO12828.1"/>
    <property type="molecule type" value="Genomic_DNA"/>
</dbReference>
<dbReference type="AlphaFoldDB" id="A0A1I5EMY5"/>
<evidence type="ECO:0008006" key="4">
    <source>
        <dbReference type="Google" id="ProtNLM"/>
    </source>
</evidence>
<dbReference type="OrthoDB" id="7774372at2"/>
<evidence type="ECO:0000313" key="3">
    <source>
        <dbReference type="Proteomes" id="UP000199236"/>
    </source>
</evidence>
<dbReference type="PROSITE" id="PS51257">
    <property type="entry name" value="PROKAR_LIPOPROTEIN"/>
    <property type="match status" value="1"/>
</dbReference>
<evidence type="ECO:0000313" key="2">
    <source>
        <dbReference type="EMBL" id="SFO12828.1"/>
    </source>
</evidence>
<dbReference type="Proteomes" id="UP000199236">
    <property type="component" value="Unassembled WGS sequence"/>
</dbReference>
<proteinExistence type="predicted"/>
<name>A0A1I5EMY5_9HYPH</name>
<accession>A0A1I5EMY5</accession>
<feature type="signal peptide" evidence="1">
    <location>
        <begin position="1"/>
        <end position="23"/>
    </location>
</feature>
<keyword evidence="1" id="KW-0732">Signal</keyword>
<evidence type="ECO:0000256" key="1">
    <source>
        <dbReference type="SAM" id="SignalP"/>
    </source>
</evidence>
<keyword evidence="3" id="KW-1185">Reference proteome</keyword>
<protein>
    <recommendedName>
        <fullName evidence="4">Lipoprotein</fullName>
    </recommendedName>
</protein>
<dbReference type="RefSeq" id="WP_090070914.1">
    <property type="nucleotide sequence ID" value="NZ_FOVR01000003.1"/>
</dbReference>
<gene>
    <name evidence="2" type="ORF">SAMN04488056_103261</name>
</gene>
<feature type="chain" id="PRO_5011584268" description="Lipoprotein" evidence="1">
    <location>
        <begin position="24"/>
        <end position="124"/>
    </location>
</feature>
<organism evidence="2 3">
    <name type="scientific">Cohaesibacter marisflavi</name>
    <dbReference type="NCBI Taxonomy" id="655353"/>
    <lineage>
        <taxon>Bacteria</taxon>
        <taxon>Pseudomonadati</taxon>
        <taxon>Pseudomonadota</taxon>
        <taxon>Alphaproteobacteria</taxon>
        <taxon>Hyphomicrobiales</taxon>
        <taxon>Cohaesibacteraceae</taxon>
    </lineage>
</organism>